<feature type="compositionally biased region" description="Basic and acidic residues" evidence="3">
    <location>
        <begin position="636"/>
        <end position="650"/>
    </location>
</feature>
<evidence type="ECO:0000256" key="2">
    <source>
        <dbReference type="SAM" id="Coils"/>
    </source>
</evidence>
<keyword evidence="2" id="KW-0175">Coiled coil</keyword>
<comment type="caution">
    <text evidence="5">The sequence shown here is derived from an EMBL/GenBank/DDBJ whole genome shotgun (WGS) entry which is preliminary data.</text>
</comment>
<feature type="compositionally biased region" description="Low complexity" evidence="3">
    <location>
        <begin position="1183"/>
        <end position="1196"/>
    </location>
</feature>
<keyword evidence="1" id="KW-0862">Zinc</keyword>
<dbReference type="SUPFAM" id="SSF57756">
    <property type="entry name" value="Retrovirus zinc finger-like domains"/>
    <property type="match status" value="1"/>
</dbReference>
<organism evidence="5 6">
    <name type="scientific">Tanacetum coccineum</name>
    <dbReference type="NCBI Taxonomy" id="301880"/>
    <lineage>
        <taxon>Eukaryota</taxon>
        <taxon>Viridiplantae</taxon>
        <taxon>Streptophyta</taxon>
        <taxon>Embryophyta</taxon>
        <taxon>Tracheophyta</taxon>
        <taxon>Spermatophyta</taxon>
        <taxon>Magnoliopsida</taxon>
        <taxon>eudicotyledons</taxon>
        <taxon>Gunneridae</taxon>
        <taxon>Pentapetalae</taxon>
        <taxon>asterids</taxon>
        <taxon>campanulids</taxon>
        <taxon>Asterales</taxon>
        <taxon>Asteraceae</taxon>
        <taxon>Asteroideae</taxon>
        <taxon>Anthemideae</taxon>
        <taxon>Anthemidinae</taxon>
        <taxon>Tanacetum</taxon>
    </lineage>
</organism>
<feature type="compositionally biased region" description="Pro residues" evidence="3">
    <location>
        <begin position="1197"/>
        <end position="1233"/>
    </location>
</feature>
<protein>
    <submittedName>
        <fullName evidence="5">Ribonuclease H-like domain-containing protein</fullName>
    </submittedName>
</protein>
<dbReference type="Pfam" id="PF14223">
    <property type="entry name" value="Retrotran_gag_2"/>
    <property type="match status" value="1"/>
</dbReference>
<feature type="compositionally biased region" description="Polar residues" evidence="3">
    <location>
        <begin position="1338"/>
        <end position="1352"/>
    </location>
</feature>
<feature type="region of interest" description="Disordered" evidence="3">
    <location>
        <begin position="549"/>
        <end position="680"/>
    </location>
</feature>
<evidence type="ECO:0000313" key="6">
    <source>
        <dbReference type="Proteomes" id="UP001151760"/>
    </source>
</evidence>
<dbReference type="Gene3D" id="4.10.60.10">
    <property type="entry name" value="Zinc finger, CCHC-type"/>
    <property type="match status" value="1"/>
</dbReference>
<dbReference type="EMBL" id="BQNB010018716">
    <property type="protein sequence ID" value="GJT77502.1"/>
    <property type="molecule type" value="Genomic_DNA"/>
</dbReference>
<feature type="compositionally biased region" description="Acidic residues" evidence="3">
    <location>
        <begin position="626"/>
        <end position="635"/>
    </location>
</feature>
<feature type="compositionally biased region" description="Polar residues" evidence="3">
    <location>
        <begin position="775"/>
        <end position="793"/>
    </location>
</feature>
<proteinExistence type="predicted"/>
<keyword evidence="1" id="KW-0863">Zinc-finger</keyword>
<feature type="compositionally biased region" description="Polar residues" evidence="3">
    <location>
        <begin position="1418"/>
        <end position="1456"/>
    </location>
</feature>
<dbReference type="CDD" id="cd09272">
    <property type="entry name" value="RNase_HI_RT_Ty1"/>
    <property type="match status" value="1"/>
</dbReference>
<gene>
    <name evidence="5" type="ORF">Tco_1044227</name>
</gene>
<feature type="region of interest" description="Disordered" evidence="3">
    <location>
        <begin position="1317"/>
        <end position="1489"/>
    </location>
</feature>
<feature type="region of interest" description="Disordered" evidence="3">
    <location>
        <begin position="1175"/>
        <end position="1261"/>
    </location>
</feature>
<keyword evidence="6" id="KW-1185">Reference proteome</keyword>
<feature type="compositionally biased region" description="Basic residues" evidence="3">
    <location>
        <begin position="1389"/>
        <end position="1401"/>
    </location>
</feature>
<feature type="compositionally biased region" description="Basic and acidic residues" evidence="3">
    <location>
        <begin position="1462"/>
        <end position="1474"/>
    </location>
</feature>
<evidence type="ECO:0000256" key="3">
    <source>
        <dbReference type="SAM" id="MobiDB-lite"/>
    </source>
</evidence>
<feature type="compositionally biased region" description="Polar residues" evidence="3">
    <location>
        <begin position="597"/>
        <end position="616"/>
    </location>
</feature>
<dbReference type="Proteomes" id="UP001151760">
    <property type="component" value="Unassembled WGS sequence"/>
</dbReference>
<evidence type="ECO:0000259" key="4">
    <source>
        <dbReference type="PROSITE" id="PS50158"/>
    </source>
</evidence>
<feature type="region of interest" description="Disordered" evidence="3">
    <location>
        <begin position="332"/>
        <end position="354"/>
    </location>
</feature>
<sequence>MIPQTTAFSNIKLPILKKEEYDIWAMEMEHYLDTAFKMNLLLQKIQAVEKRKEAKKILLIPLIQRTYKKITWEWMNAKEIGEAIRTRFGGNANSKKMQKAVFKQQFEAFKISNSEGLEKGYDRFQQLLSQLEAHGAEVSTEDANHKFLRSLPPAWSNLAMTMRTNPEIDNLSIDDLYNNLRVFEQEIQGASKTSSSAQNVAFVSQSKSSTNKVKSGFSGAYSSCTPSTSSTNIPEKEVLAGFADEVIYSLFAKQTEDLDLLHEDLEQIDDVDIEEMDINWQIAMIAIRMKKFYKKTGRRVRVDGKTPVGFDKKKLECFNCHNTGHFARECTAKGTHDGKKKRDSLYQQQETGKQEKNQMGLLTMDDGIVNWGEHTEAEEINHALMAISSSNEVTLCSKTCIDSYNTLKTLCDEQMNQLGDQEAQILAYSQAVKKLEAQLVTFQKQQFSLNEKLTFQANEIYEKDEKLKRYRRIGMKAVKEKEQLQKTVDSWKDSSKNLWKLIDSGMSSTSKIGLGFEIKSNNEVLSFEEEMNFSVFKCSKEDSIGKPSYSRFTKTNDFKGVPHPLSGDYTPKPQEEIDDSLYVYGKKGPQKPKISVSDENSSEHSTCQSNDSEGSCENTSEHSFETESESLDEPNEMSKSRLEVTNEKDVSAPNSKEVAPSCVSHIKTPRQPLKDNETHKVNRKSWNDMMKRELGEGYSFTKKKCFVCGSLSHLIKDCDYYEKKMAREAEVKRVVNTGNGVTKPVWTNANRINHSNNFVPRSVQFNAGRPKFNSVRPNINTGRTNISSGSPKVNTVRPRQPVPHKISNSLSLNDTVIKLIKEGIFQHHIHLESPFDLEAFSDSDYGGSNLDRKSTTGGCQFLGQRLISWQCKKQTIVATSTTEAEYVAAANCCGQVLWVQNQLLDYGFNFMNTKIHIDNESTICIVKNPVYHSKTKHIEIRHHFIRDCYEKKLISVEKIHTDLNVADLLTKPFDGPWFNYLVTATANTKADGSLEINATIDTIRYTIFEASIRDSLQLEDATGITMLPNADLFEGMGQIGYPTDGTFTFWKSFFTPQWRYLVHHLLHCISSKSGGYDQFGSNIATALVCLSTGRVYNFSKLIFDGMVANLKSKTKFLMYPRFLQMILNIQTENKHLYLAVSLTKKIFGNMKRGFRGAPRPLLPSMLLVATNPNAGQEHAAVAQSQPSSSTPQVPSQPSTPTPPPIPTPTPPPIPTPTPTPPPIPTPTPIPDTEPTPFEHIYEEPSPVHHHFSPPQEQAPSQMPMDDLLHEVPKLISRIDSLEMDLKQTKLTMGNAIVKLVKKVKKMEGFLKRRNLVLTDSEEEEPEAQGRKNQDDPQDSSVQGLVTPSTTKVKASGEEQEEDISPNTLEAAKTLSKVASLKTRSIDKGRRYKRRKEAKGKKVVSSLDFQEEADAGAEQVNTASAEQVSTAEGVNTGSIKLSTGDEQLSTGNEQVSTVGAKKSTSDQDKGQREGKAPMISEETPKKSKEQVLQEEASLAEAIRLDTEQREEVAKQVHLDSLLAQRIAEEEELNEQQKKKKLKFSLKLSIIQMKTGI</sequence>
<accession>A0ABQ5GRA9</accession>
<keyword evidence="1" id="KW-0479">Metal-binding</keyword>
<dbReference type="Pfam" id="PF00098">
    <property type="entry name" value="zf-CCHC"/>
    <property type="match status" value="1"/>
</dbReference>
<dbReference type="PANTHER" id="PTHR11439:SF495">
    <property type="entry name" value="REVERSE TRANSCRIPTASE, RNA-DEPENDENT DNA POLYMERASE-RELATED"/>
    <property type="match status" value="1"/>
</dbReference>
<dbReference type="PANTHER" id="PTHR11439">
    <property type="entry name" value="GAG-POL-RELATED RETROTRANSPOSON"/>
    <property type="match status" value="1"/>
</dbReference>
<reference evidence="5" key="1">
    <citation type="journal article" date="2022" name="Int. J. Mol. Sci.">
        <title>Draft Genome of Tanacetum Coccineum: Genomic Comparison of Closely Related Tanacetum-Family Plants.</title>
        <authorList>
            <person name="Yamashiro T."/>
            <person name="Shiraishi A."/>
            <person name="Nakayama K."/>
            <person name="Satake H."/>
        </authorList>
    </citation>
    <scope>NUCLEOTIDE SEQUENCE</scope>
</reference>
<feature type="coiled-coil region" evidence="2">
    <location>
        <begin position="418"/>
        <end position="445"/>
    </location>
</feature>
<dbReference type="InterPro" id="IPR001878">
    <property type="entry name" value="Znf_CCHC"/>
</dbReference>
<feature type="region of interest" description="Disordered" evidence="3">
    <location>
        <begin position="769"/>
        <end position="805"/>
    </location>
</feature>
<evidence type="ECO:0000256" key="1">
    <source>
        <dbReference type="PROSITE-ProRule" id="PRU00047"/>
    </source>
</evidence>
<dbReference type="InterPro" id="IPR036875">
    <property type="entry name" value="Znf_CCHC_sf"/>
</dbReference>
<dbReference type="PROSITE" id="PS50158">
    <property type="entry name" value="ZF_CCHC"/>
    <property type="match status" value="1"/>
</dbReference>
<reference evidence="5" key="2">
    <citation type="submission" date="2022-01" db="EMBL/GenBank/DDBJ databases">
        <authorList>
            <person name="Yamashiro T."/>
            <person name="Shiraishi A."/>
            <person name="Satake H."/>
            <person name="Nakayama K."/>
        </authorList>
    </citation>
    <scope>NUCLEOTIDE SEQUENCE</scope>
</reference>
<evidence type="ECO:0000313" key="5">
    <source>
        <dbReference type="EMBL" id="GJT77502.1"/>
    </source>
</evidence>
<name>A0ABQ5GRA9_9ASTR</name>
<dbReference type="SMART" id="SM00343">
    <property type="entry name" value="ZnF_C2HC"/>
    <property type="match status" value="2"/>
</dbReference>
<feature type="domain" description="CCHC-type" evidence="4">
    <location>
        <begin position="317"/>
        <end position="330"/>
    </location>
</feature>